<dbReference type="GO" id="GO:0007155">
    <property type="term" value="P:cell adhesion"/>
    <property type="evidence" value="ECO:0007669"/>
    <property type="project" value="InterPro"/>
</dbReference>
<comment type="similarity">
    <text evidence="3">Belongs to the adenoviridae fiber family.</text>
</comment>
<dbReference type="InterPro" id="IPR009013">
    <property type="entry name" value="Attachment_protein_shaft_sf"/>
</dbReference>
<dbReference type="SUPFAM" id="SSF51225">
    <property type="entry name" value="Fibre shaft of virus attachment proteins"/>
    <property type="match status" value="2"/>
</dbReference>
<accession>A0A076FUN0</accession>
<keyword evidence="14" id="KW-1185">Reference proteome</keyword>
<keyword evidence="8" id="KW-0946">Virion</keyword>
<dbReference type="GO" id="GO:0019062">
    <property type="term" value="P:virion attachment to host cell"/>
    <property type="evidence" value="ECO:0007669"/>
    <property type="project" value="UniProtKB-KW"/>
</dbReference>
<proteinExistence type="inferred from homology"/>
<evidence type="ECO:0000256" key="4">
    <source>
        <dbReference type="ARBA" id="ARBA00022561"/>
    </source>
</evidence>
<evidence type="ECO:0000256" key="7">
    <source>
        <dbReference type="ARBA" id="ARBA00022804"/>
    </source>
</evidence>
<feature type="domain" description="Atadenovirus fibre head" evidence="12">
    <location>
        <begin position="231"/>
        <end position="327"/>
    </location>
</feature>
<dbReference type="PRINTS" id="PR00307">
    <property type="entry name" value="ADENOVSFIBRE"/>
</dbReference>
<dbReference type="GeneID" id="20041326"/>
<dbReference type="GO" id="GO:0019028">
    <property type="term" value="C:viral capsid"/>
    <property type="evidence" value="ECO:0007669"/>
    <property type="project" value="UniProtKB-KW"/>
</dbReference>
<dbReference type="Proteomes" id="UP000133496">
    <property type="component" value="Segment"/>
</dbReference>
<keyword evidence="10" id="KW-1160">Virus entry into host cell</keyword>
<keyword evidence="6" id="KW-0945">Host-virus interaction</keyword>
<evidence type="ECO:0000256" key="10">
    <source>
        <dbReference type="ARBA" id="ARBA00023296"/>
    </source>
</evidence>
<dbReference type="InterPro" id="IPR054026">
    <property type="entry name" value="Fibre_HD"/>
</dbReference>
<organism evidence="13 14">
    <name type="scientific">Lizard adenovirus 2</name>
    <dbReference type="NCBI Taxonomy" id="874272"/>
    <lineage>
        <taxon>Viruses</taxon>
        <taxon>Varidnaviria</taxon>
        <taxon>Bamfordvirae</taxon>
        <taxon>Preplasmiviricota</taxon>
        <taxon>Polisuviricotina</taxon>
        <taxon>Pharingeaviricetes</taxon>
        <taxon>Rowavirales</taxon>
        <taxon>Adenoviridae</taxon>
        <taxon>Barthadenovirus</taxon>
        <taxon>Barthadenovirus lacertae</taxon>
        <taxon>Lizard atadenovirus A</taxon>
    </lineage>
</organism>
<evidence type="ECO:0000256" key="2">
    <source>
        <dbReference type="ARBA" id="ARBA00004328"/>
    </source>
</evidence>
<evidence type="ECO:0000256" key="5">
    <source>
        <dbReference type="ARBA" id="ARBA00022562"/>
    </source>
</evidence>
<evidence type="ECO:0000256" key="3">
    <source>
        <dbReference type="ARBA" id="ARBA00006685"/>
    </source>
</evidence>
<comment type="subcellular location">
    <subcellularLocation>
        <location evidence="1">Host nucleus</location>
    </subcellularLocation>
    <subcellularLocation>
        <location evidence="2">Virion</location>
    </subcellularLocation>
</comment>
<keyword evidence="7" id="KW-1161">Viral attachment to host cell</keyword>
<dbReference type="InterPro" id="IPR000931">
    <property type="entry name" value="Adeno_fibre"/>
</dbReference>
<keyword evidence="9" id="KW-0426">Late protein</keyword>
<evidence type="ECO:0000256" key="6">
    <source>
        <dbReference type="ARBA" id="ARBA00022581"/>
    </source>
</evidence>
<keyword evidence="5" id="KW-1048">Host nucleus</keyword>
<keyword evidence="4" id="KW-0167">Capsid protein</keyword>
<name>A0A076FUN0_9ADEN</name>
<dbReference type="GO" id="GO:0042025">
    <property type="term" value="C:host cell nucleus"/>
    <property type="evidence" value="ECO:0007669"/>
    <property type="project" value="UniProtKB-SubCell"/>
</dbReference>
<evidence type="ECO:0000256" key="11">
    <source>
        <dbReference type="SAM" id="MobiDB-lite"/>
    </source>
</evidence>
<evidence type="ECO:0000256" key="1">
    <source>
        <dbReference type="ARBA" id="ARBA00004147"/>
    </source>
</evidence>
<sequence length="331" mass="34734">MKRAKRQGSPDPIYPFGDQTPAPLPPFLNAGSGLTASGLSLSVQTADPLTLTLGGVGLKLGEGLSLVDGKLTSGDSVAVEAPLHKTGKTISLSADASLEVTTSDQLSVKTVNSLSKTDAGIGLKTPVPPLKLNDSGQLTLQTGPGLKTIGETLQVPVGVGISINNSGALESYPLAPLRWDGSSKSLILDYGPGLTIVNGKLQVIGATRAEEPETLSEEISMPSDQAEQITNFAEQLVNEEGVTFTLQAKSEHAAPFTKLSLYLYCGAALTQTFRARGSEQLISFLESHPKKRWLVNFPLGMGIVSTEKTEVLIEVSKTIPEIGSGSSFCFI</sequence>
<dbReference type="EMBL" id="KJ156523">
    <property type="protein sequence ID" value="AII22579.1"/>
    <property type="molecule type" value="Genomic_DNA"/>
</dbReference>
<dbReference type="GO" id="GO:0046718">
    <property type="term" value="P:symbiont entry into host cell"/>
    <property type="evidence" value="ECO:0007669"/>
    <property type="project" value="UniProtKB-KW"/>
</dbReference>
<protein>
    <submittedName>
        <fullName evidence="13">Fiber 1</fullName>
    </submittedName>
</protein>
<evidence type="ECO:0000256" key="9">
    <source>
        <dbReference type="ARBA" id="ARBA00022921"/>
    </source>
</evidence>
<evidence type="ECO:0000256" key="8">
    <source>
        <dbReference type="ARBA" id="ARBA00022844"/>
    </source>
</evidence>
<feature type="region of interest" description="Disordered" evidence="11">
    <location>
        <begin position="1"/>
        <end position="22"/>
    </location>
</feature>
<reference evidence="13 14" key="1">
    <citation type="journal article" date="2014" name="J. Virol.">
        <title>Molecular characterization of a lizard adenovirus reveals the first atadenovirus with two fiber genes and the first adenovirus with either one short or three long fibers per penton.</title>
        <authorList>
            <person name="Penzes J.J."/>
            <person name="Menendez-Conejero R."/>
            <person name="Condezo G.N."/>
            <person name="Ball I."/>
            <person name="Papp T."/>
            <person name="Doszpoly A."/>
            <person name="Paradela A."/>
            <person name="Perez-Berna A.J."/>
            <person name="Lopez-Sanz M."/>
            <person name="Nguyen T.H."/>
            <person name="van Raaij M.J."/>
            <person name="Marschang R.E."/>
            <person name="Harrach B."/>
            <person name="Benko M."/>
            <person name="San Martin C."/>
        </authorList>
    </citation>
    <scope>NUCLEOTIDE SEQUENCE [LARGE SCALE GENOMIC DNA]</scope>
    <source>
        <strain evidence="13">23-06</strain>
    </source>
</reference>
<evidence type="ECO:0000313" key="14">
    <source>
        <dbReference type="Proteomes" id="UP000133496"/>
    </source>
</evidence>
<evidence type="ECO:0000259" key="12">
    <source>
        <dbReference type="Pfam" id="PF22183"/>
    </source>
</evidence>
<dbReference type="RefSeq" id="YP_009051670.1">
    <property type="nucleotide sequence ID" value="NC_024684.1"/>
</dbReference>
<dbReference type="OrthoDB" id="28at100953"/>
<dbReference type="KEGG" id="vg:20041326"/>
<dbReference type="Pfam" id="PF22183">
    <property type="entry name" value="Fibre_HD"/>
    <property type="match status" value="1"/>
</dbReference>
<evidence type="ECO:0000313" key="13">
    <source>
        <dbReference type="EMBL" id="AII22579.1"/>
    </source>
</evidence>